<dbReference type="GO" id="GO:0009725">
    <property type="term" value="P:response to hormone"/>
    <property type="evidence" value="ECO:0007669"/>
    <property type="project" value="TreeGrafter"/>
</dbReference>
<dbReference type="SUPFAM" id="SSF52218">
    <property type="entry name" value="Flavoproteins"/>
    <property type="match status" value="1"/>
</dbReference>
<dbReference type="GO" id="GO:0005829">
    <property type="term" value="C:cytosol"/>
    <property type="evidence" value="ECO:0007669"/>
    <property type="project" value="TreeGrafter"/>
</dbReference>
<evidence type="ECO:0000256" key="1">
    <source>
        <dbReference type="ARBA" id="ARBA00001917"/>
    </source>
</evidence>
<dbReference type="InterPro" id="IPR029039">
    <property type="entry name" value="Flavoprotein-like_sf"/>
</dbReference>
<evidence type="ECO:0000256" key="3">
    <source>
        <dbReference type="ARBA" id="ARBA00022630"/>
    </source>
</evidence>
<accession>A0A7I8VBS2</accession>
<evidence type="ECO:0000259" key="8">
    <source>
        <dbReference type="PROSITE" id="PS50902"/>
    </source>
</evidence>
<evidence type="ECO:0000256" key="7">
    <source>
        <dbReference type="ARBA" id="ARBA00023002"/>
    </source>
</evidence>
<dbReference type="EMBL" id="CAJFCJ010000004">
    <property type="protein sequence ID" value="CAD5113795.1"/>
    <property type="molecule type" value="Genomic_DNA"/>
</dbReference>
<dbReference type="Gene3D" id="2.40.30.10">
    <property type="entry name" value="Translation factors"/>
    <property type="match status" value="1"/>
</dbReference>
<name>A0A7I8VBS2_9ANNE</name>
<dbReference type="Gene3D" id="3.40.50.80">
    <property type="entry name" value="Nucleotide-binding domain of ferredoxin-NADP reductase (FNR) module"/>
    <property type="match status" value="1"/>
</dbReference>
<dbReference type="Proteomes" id="UP000549394">
    <property type="component" value="Unassembled WGS sequence"/>
</dbReference>
<keyword evidence="7" id="KW-0560">Oxidoreductase</keyword>
<evidence type="ECO:0000313" key="11">
    <source>
        <dbReference type="Proteomes" id="UP000549394"/>
    </source>
</evidence>
<dbReference type="GO" id="GO:0005634">
    <property type="term" value="C:nucleus"/>
    <property type="evidence" value="ECO:0007669"/>
    <property type="project" value="TreeGrafter"/>
</dbReference>
<feature type="domain" description="Flavodoxin-like" evidence="8">
    <location>
        <begin position="38"/>
        <end position="179"/>
    </location>
</feature>
<evidence type="ECO:0000256" key="6">
    <source>
        <dbReference type="ARBA" id="ARBA00022857"/>
    </source>
</evidence>
<dbReference type="PROSITE" id="PS50902">
    <property type="entry name" value="FLAVODOXIN_LIKE"/>
    <property type="match status" value="1"/>
</dbReference>
<dbReference type="GO" id="GO:0005886">
    <property type="term" value="C:plasma membrane"/>
    <property type="evidence" value="ECO:0007669"/>
    <property type="project" value="TreeGrafter"/>
</dbReference>
<dbReference type="PANTHER" id="PTHR19384:SF76">
    <property type="entry name" value="NITRIC OXIDE SYNTHASE"/>
    <property type="match status" value="1"/>
</dbReference>
<dbReference type="SUPFAM" id="SSF63380">
    <property type="entry name" value="Riboflavin synthase domain-like"/>
    <property type="match status" value="1"/>
</dbReference>
<dbReference type="InterPro" id="IPR017938">
    <property type="entry name" value="Riboflavin_synthase-like_b-brl"/>
</dbReference>
<protein>
    <submittedName>
        <fullName evidence="10">DgyrCDS2962</fullName>
    </submittedName>
</protein>
<dbReference type="GO" id="GO:0032496">
    <property type="term" value="P:response to lipopolysaccharide"/>
    <property type="evidence" value="ECO:0007669"/>
    <property type="project" value="TreeGrafter"/>
</dbReference>
<dbReference type="OrthoDB" id="1856718at2759"/>
<keyword evidence="11" id="KW-1185">Reference proteome</keyword>
<proteinExistence type="predicted"/>
<dbReference type="AlphaFoldDB" id="A0A7I8VBS2"/>
<evidence type="ECO:0000256" key="2">
    <source>
        <dbReference type="ARBA" id="ARBA00001974"/>
    </source>
</evidence>
<evidence type="ECO:0000256" key="4">
    <source>
        <dbReference type="ARBA" id="ARBA00022643"/>
    </source>
</evidence>
<dbReference type="GO" id="GO:0010181">
    <property type="term" value="F:FMN binding"/>
    <property type="evidence" value="ECO:0007669"/>
    <property type="project" value="InterPro"/>
</dbReference>
<keyword evidence="5" id="KW-0274">FAD</keyword>
<gene>
    <name evidence="10" type="ORF">DGYR_LOCUS2729</name>
</gene>
<dbReference type="Pfam" id="PF00667">
    <property type="entry name" value="FAD_binding_1"/>
    <property type="match status" value="1"/>
</dbReference>
<dbReference type="InterPro" id="IPR003097">
    <property type="entry name" value="CysJ-like_FAD-binding"/>
</dbReference>
<keyword evidence="3" id="KW-0285">Flavoprotein</keyword>
<dbReference type="InterPro" id="IPR001094">
    <property type="entry name" value="Flavdoxin-like"/>
</dbReference>
<dbReference type="SUPFAM" id="SSF52343">
    <property type="entry name" value="Ferredoxin reductase-like, C-terminal NADP-linked domain"/>
    <property type="match status" value="1"/>
</dbReference>
<dbReference type="PROSITE" id="PS51384">
    <property type="entry name" value="FAD_FR"/>
    <property type="match status" value="1"/>
</dbReference>
<dbReference type="InterPro" id="IPR008254">
    <property type="entry name" value="Flavodoxin/NO_synth"/>
</dbReference>
<dbReference type="InterPro" id="IPR017927">
    <property type="entry name" value="FAD-bd_FR_type"/>
</dbReference>
<dbReference type="GO" id="GO:0007263">
    <property type="term" value="P:nitric oxide mediated signal transduction"/>
    <property type="evidence" value="ECO:0007669"/>
    <property type="project" value="TreeGrafter"/>
</dbReference>
<comment type="cofactor">
    <cofactor evidence="1">
        <name>FMN</name>
        <dbReference type="ChEBI" id="CHEBI:58210"/>
    </cofactor>
</comment>
<keyword evidence="6" id="KW-0521">NADP</keyword>
<dbReference type="GO" id="GO:0004517">
    <property type="term" value="F:nitric-oxide synthase activity"/>
    <property type="evidence" value="ECO:0007669"/>
    <property type="project" value="TreeGrafter"/>
</dbReference>
<dbReference type="PRINTS" id="PR00371">
    <property type="entry name" value="FPNCR"/>
</dbReference>
<keyword evidence="4" id="KW-0288">FMN</keyword>
<evidence type="ECO:0000256" key="5">
    <source>
        <dbReference type="ARBA" id="ARBA00022827"/>
    </source>
</evidence>
<dbReference type="Gene3D" id="1.20.990.10">
    <property type="entry name" value="NADPH-cytochrome p450 Reductase, Chain A, domain 3"/>
    <property type="match status" value="1"/>
</dbReference>
<comment type="caution">
    <text evidence="10">The sequence shown here is derived from an EMBL/GenBank/DDBJ whole genome shotgun (WGS) entry which is preliminary data.</text>
</comment>
<organism evidence="10 11">
    <name type="scientific">Dimorphilus gyrociliatus</name>
    <dbReference type="NCBI Taxonomy" id="2664684"/>
    <lineage>
        <taxon>Eukaryota</taxon>
        <taxon>Metazoa</taxon>
        <taxon>Spiralia</taxon>
        <taxon>Lophotrochozoa</taxon>
        <taxon>Annelida</taxon>
        <taxon>Polychaeta</taxon>
        <taxon>Polychaeta incertae sedis</taxon>
        <taxon>Dinophilidae</taxon>
        <taxon>Dimorphilus</taxon>
    </lineage>
</organism>
<reference evidence="10 11" key="1">
    <citation type="submission" date="2020-08" db="EMBL/GenBank/DDBJ databases">
        <authorList>
            <person name="Hejnol A."/>
        </authorList>
    </citation>
    <scope>NUCLEOTIDE SEQUENCE [LARGE SCALE GENOMIC DNA]</scope>
</reference>
<dbReference type="InterPro" id="IPR023173">
    <property type="entry name" value="NADPH_Cyt_P450_Rdtase_alpha"/>
</dbReference>
<sequence length="625" mass="70614">MGCVPSTIDNDTKKTNESVADGNIITNIEPIIKSNKGALVLYASESGTSEGFARDMAKKLPISTRLICMNQTSSKELLKEERIFVIASTYGEGEAPSNGQNLYFDLLECRENGCKFDNLTFSVLALGSSKHVDLCNFGRNFDKLLHELGGSRIEEVQLADKMADLRQMDVYKAWFKRMKKWVKMKEYGLNGDYNEEEENDEDEESLAKNFKLSYKSVENDEPQLIYALEKVHNRSIASCRVISVTKLQSPSSEKQTILVKLLIPTSIQHKPGDHAVILPPNPHDEVERLMSFISDPPNKHFNIEEMIRGKWIEQDRLPSCSLQRALTWYLDIMATPSKEFLLSLKQFAKHDEDRELIGIWTDVGELEWRSGAPTLADTLSFLKSVKVPTAWLLSVLPLQSHRSYSVSNSSSVNPNEMHIMAAVVEYEAGGKVRNGLCSGWMSTLQPGDMVPAGHRSMASFHLPKNPKEPVIMVGAGAGLSPFRSFWQERYCNREEAGPSLLFFGCRNPDYDDLVRDERQDLEDKGIIENITAYSRHGPKMYVQDAIKLHQDRLYDLLINQKAHIYICGDASVASGVRKAILEIFMDKMAISDAEAKKFIRKMRSENRVHEDVNNIKHANNALIIK</sequence>
<dbReference type="Gene3D" id="3.40.50.360">
    <property type="match status" value="1"/>
</dbReference>
<dbReference type="Pfam" id="PF00175">
    <property type="entry name" value="NAD_binding_1"/>
    <property type="match status" value="1"/>
</dbReference>
<dbReference type="GO" id="GO:0006809">
    <property type="term" value="P:nitric oxide biosynthetic process"/>
    <property type="evidence" value="ECO:0007669"/>
    <property type="project" value="TreeGrafter"/>
</dbReference>
<dbReference type="Pfam" id="PF00258">
    <property type="entry name" value="Flavodoxin_1"/>
    <property type="match status" value="1"/>
</dbReference>
<evidence type="ECO:0000313" key="10">
    <source>
        <dbReference type="EMBL" id="CAD5113795.1"/>
    </source>
</evidence>
<dbReference type="InterPro" id="IPR001433">
    <property type="entry name" value="OxRdtase_FAD/NAD-bd"/>
</dbReference>
<feature type="domain" description="FAD-binding FR-type" evidence="9">
    <location>
        <begin position="234"/>
        <end position="463"/>
    </location>
</feature>
<dbReference type="InterPro" id="IPR001709">
    <property type="entry name" value="Flavoprot_Pyr_Nucl_cyt_Rdtase"/>
</dbReference>
<dbReference type="PANTHER" id="PTHR19384">
    <property type="entry name" value="NITRIC OXIDE SYNTHASE-RELATED"/>
    <property type="match status" value="1"/>
</dbReference>
<dbReference type="InterPro" id="IPR039261">
    <property type="entry name" value="FNR_nucleotide-bd"/>
</dbReference>
<dbReference type="GO" id="GO:0050660">
    <property type="term" value="F:flavin adenine dinucleotide binding"/>
    <property type="evidence" value="ECO:0007669"/>
    <property type="project" value="TreeGrafter"/>
</dbReference>
<dbReference type="PRINTS" id="PR00369">
    <property type="entry name" value="FLAVODOXIN"/>
</dbReference>
<comment type="cofactor">
    <cofactor evidence="2">
        <name>FAD</name>
        <dbReference type="ChEBI" id="CHEBI:57692"/>
    </cofactor>
</comment>
<dbReference type="GO" id="GO:0006527">
    <property type="term" value="P:L-arginine catabolic process"/>
    <property type="evidence" value="ECO:0007669"/>
    <property type="project" value="TreeGrafter"/>
</dbReference>
<evidence type="ECO:0000259" key="9">
    <source>
        <dbReference type="PROSITE" id="PS51384"/>
    </source>
</evidence>